<dbReference type="AlphaFoldDB" id="A0A6N2C7K0"/>
<dbReference type="PROSITE" id="PS50158">
    <property type="entry name" value="ZF_CCHC"/>
    <property type="match status" value="1"/>
</dbReference>
<dbReference type="Pfam" id="PF00098">
    <property type="entry name" value="zf-CCHC"/>
    <property type="match status" value="1"/>
</dbReference>
<evidence type="ECO:0000259" key="3">
    <source>
        <dbReference type="PROSITE" id="PS50158"/>
    </source>
</evidence>
<keyword evidence="1" id="KW-0862">Zinc</keyword>
<keyword evidence="1" id="KW-0479">Metal-binding</keyword>
<proteinExistence type="predicted"/>
<evidence type="ECO:0000313" key="4">
    <source>
        <dbReference type="EMBL" id="TMX03643.1"/>
    </source>
</evidence>
<reference evidence="4" key="1">
    <citation type="submission" date="2019-05" db="EMBL/GenBank/DDBJ databases">
        <title>The de novo reference genome and transcriptome assemblies of the wild tomato species Solanum chilense.</title>
        <authorList>
            <person name="Stam R."/>
            <person name="Nosenko T."/>
            <person name="Hoerger A.C."/>
            <person name="Stephan W."/>
            <person name="Seidel M.A."/>
            <person name="Kuhn J.M.M."/>
            <person name="Haberer G."/>
            <person name="Tellier A."/>
        </authorList>
    </citation>
    <scope>NUCLEOTIDE SEQUENCE</scope>
    <source>
        <tissue evidence="4">Mature leaves</tissue>
    </source>
</reference>
<evidence type="ECO:0000256" key="2">
    <source>
        <dbReference type="SAM" id="MobiDB-lite"/>
    </source>
</evidence>
<dbReference type="EMBL" id="RXGB01000395">
    <property type="protein sequence ID" value="TMX03643.1"/>
    <property type="molecule type" value="Genomic_DNA"/>
</dbReference>
<dbReference type="SUPFAM" id="SSF57756">
    <property type="entry name" value="Retrovirus zinc finger-like domains"/>
    <property type="match status" value="1"/>
</dbReference>
<dbReference type="SMART" id="SM00343">
    <property type="entry name" value="ZnF_C2HC"/>
    <property type="match status" value="1"/>
</dbReference>
<dbReference type="InterPro" id="IPR036875">
    <property type="entry name" value="Znf_CCHC_sf"/>
</dbReference>
<organism evidence="4">
    <name type="scientific">Solanum chilense</name>
    <name type="common">Tomato</name>
    <name type="synonym">Lycopersicon chilense</name>
    <dbReference type="NCBI Taxonomy" id="4083"/>
    <lineage>
        <taxon>Eukaryota</taxon>
        <taxon>Viridiplantae</taxon>
        <taxon>Streptophyta</taxon>
        <taxon>Embryophyta</taxon>
        <taxon>Tracheophyta</taxon>
        <taxon>Spermatophyta</taxon>
        <taxon>Magnoliopsida</taxon>
        <taxon>eudicotyledons</taxon>
        <taxon>Gunneridae</taxon>
        <taxon>Pentapetalae</taxon>
        <taxon>asterids</taxon>
        <taxon>lamiids</taxon>
        <taxon>Solanales</taxon>
        <taxon>Solanaceae</taxon>
        <taxon>Solanoideae</taxon>
        <taxon>Solaneae</taxon>
        <taxon>Solanum</taxon>
        <taxon>Solanum subgen. Lycopersicon</taxon>
    </lineage>
</organism>
<keyword evidence="1" id="KW-0863">Zinc-finger</keyword>
<protein>
    <recommendedName>
        <fullName evidence="3">CCHC-type domain-containing protein</fullName>
    </recommendedName>
</protein>
<accession>A0A6N2C7K0</accession>
<feature type="region of interest" description="Disordered" evidence="2">
    <location>
        <begin position="208"/>
        <end position="230"/>
    </location>
</feature>
<dbReference type="GO" id="GO:0003676">
    <property type="term" value="F:nucleic acid binding"/>
    <property type="evidence" value="ECO:0007669"/>
    <property type="project" value="InterPro"/>
</dbReference>
<feature type="domain" description="CCHC-type" evidence="3">
    <location>
        <begin position="179"/>
        <end position="194"/>
    </location>
</feature>
<evidence type="ECO:0000256" key="1">
    <source>
        <dbReference type="PROSITE-ProRule" id="PRU00047"/>
    </source>
</evidence>
<comment type="caution">
    <text evidence="4">The sequence shown here is derived from an EMBL/GenBank/DDBJ whole genome shotgun (WGS) entry which is preliminary data.</text>
</comment>
<gene>
    <name evidence="4" type="ORF">EJD97_015066</name>
</gene>
<sequence>MVLRCHKTTSSRVLFIGVMAKTRTNAREEGDGNGEQEVTLEVWNAMLEELRDSMTLSAQANIGEVDPSNTIGGMDATRVREFLNMNPPELYGSEFDEDPNGFIDEVYKSFVAKPRDLMNRFMTNRQTFSEQSYSTASKNEDERLSNDRPQEMINDYSRPTCPRCGKKHEGRCLVGKDGCYGCGESGHMVRDCPKAKDNMIEGKQVATNQVEGGPPKRNRFYALQPKGYQE</sequence>
<dbReference type="GO" id="GO:0008270">
    <property type="term" value="F:zinc ion binding"/>
    <property type="evidence" value="ECO:0007669"/>
    <property type="project" value="UniProtKB-KW"/>
</dbReference>
<dbReference type="InterPro" id="IPR001878">
    <property type="entry name" value="Znf_CCHC"/>
</dbReference>
<name>A0A6N2C7K0_SOLCI</name>
<dbReference type="Gene3D" id="4.10.60.10">
    <property type="entry name" value="Zinc finger, CCHC-type"/>
    <property type="match status" value="1"/>
</dbReference>